<comment type="caution">
    <text evidence="9">The sequence shown here is derived from an EMBL/GenBank/DDBJ whole genome shotgun (WGS) entry which is preliminary data.</text>
</comment>
<comment type="cofactor">
    <cofactor evidence="1 5">
        <name>pyridoxal 5'-phosphate</name>
        <dbReference type="ChEBI" id="CHEBI:597326"/>
    </cofactor>
</comment>
<dbReference type="PRINTS" id="PR01179">
    <property type="entry name" value="ODADCRBXLASE"/>
</dbReference>
<dbReference type="SUPFAM" id="SSF51419">
    <property type="entry name" value="PLP-binding barrel"/>
    <property type="match status" value="1"/>
</dbReference>
<organism evidence="9 10">
    <name type="scientific">Nonomuraea jabiensis</name>
    <dbReference type="NCBI Taxonomy" id="882448"/>
    <lineage>
        <taxon>Bacteria</taxon>
        <taxon>Bacillati</taxon>
        <taxon>Actinomycetota</taxon>
        <taxon>Actinomycetes</taxon>
        <taxon>Streptosporangiales</taxon>
        <taxon>Streptosporangiaceae</taxon>
        <taxon>Nonomuraea</taxon>
    </lineage>
</organism>
<name>A0A7W9FXV4_9ACTN</name>
<evidence type="ECO:0000313" key="10">
    <source>
        <dbReference type="Proteomes" id="UP000579153"/>
    </source>
</evidence>
<dbReference type="Pfam" id="PF00278">
    <property type="entry name" value="Orn_DAP_Arg_deC"/>
    <property type="match status" value="1"/>
</dbReference>
<dbReference type="SUPFAM" id="SSF50621">
    <property type="entry name" value="Alanine racemase C-terminal domain-like"/>
    <property type="match status" value="1"/>
</dbReference>
<accession>A0A7W9FXV4</accession>
<comment type="similarity">
    <text evidence="6">Belongs to the Orn/Lys/Arg decarboxylase class-II family.</text>
</comment>
<feature type="active site" description="Proton donor" evidence="5">
    <location>
        <position position="320"/>
    </location>
</feature>
<dbReference type="Gene3D" id="2.40.37.10">
    <property type="entry name" value="Lyase, Ornithine Decarboxylase, Chain A, domain 1"/>
    <property type="match status" value="1"/>
</dbReference>
<dbReference type="GO" id="GO:0009089">
    <property type="term" value="P:lysine biosynthetic process via diaminopimelate"/>
    <property type="evidence" value="ECO:0007669"/>
    <property type="project" value="TreeGrafter"/>
</dbReference>
<sequence>MTSRDMFLSALRDAAQAAPTPAVLYDLAGIDTMVAELRRDLSELPDVLICFAVKANRCPDVLRHLASLGLGADVASPAELELAMAAGMKVVTATAPALSGSELADFHKRGVLLDVSSVSQLRVLLDEVGSGVRLGLRVRVPVSPADRKGKGIEWSRFGVDPADPELHELLRCHRVEVTRLHVHAGEVMTARRARRLVTALLACADQFPEVTTLNLGGGLAALYARPAEARQAWAEVAAVLAEHRGRRFRIVVEPGMLLTALAGYLVVSVRAVDRHPTGHQVATVDASGWNLLSWTSPRLVAQIPHRPDDPRTYTVAGASCYEEDYVARSIQAADLRVGDRLIFNAAGAYVTSMARSMHGLALPYEAALVQGSTTKC</sequence>
<evidence type="ECO:0000256" key="3">
    <source>
        <dbReference type="ARBA" id="ARBA00022898"/>
    </source>
</evidence>
<dbReference type="InterPro" id="IPR009006">
    <property type="entry name" value="Ala_racemase/Decarboxylase_C"/>
</dbReference>
<dbReference type="PROSITE" id="PS00878">
    <property type="entry name" value="ODR_DC_2_1"/>
    <property type="match status" value="1"/>
</dbReference>
<protein>
    <submittedName>
        <fullName evidence="9">Diaminopimelate decarboxylase</fullName>
        <ecNumber evidence="9">4.1.1.20</ecNumber>
    </submittedName>
</protein>
<evidence type="ECO:0000256" key="1">
    <source>
        <dbReference type="ARBA" id="ARBA00001933"/>
    </source>
</evidence>
<dbReference type="InterPro" id="IPR022653">
    <property type="entry name" value="De-COase2_pyr-phos_BS"/>
</dbReference>
<dbReference type="AlphaFoldDB" id="A0A7W9FXV4"/>
<keyword evidence="4 9" id="KW-0456">Lyase</keyword>
<dbReference type="InterPro" id="IPR029066">
    <property type="entry name" value="PLP-binding_barrel"/>
</dbReference>
<dbReference type="RefSeq" id="WP_185067532.1">
    <property type="nucleotide sequence ID" value="NZ_JACHMB010000001.1"/>
</dbReference>
<evidence type="ECO:0000259" key="8">
    <source>
        <dbReference type="Pfam" id="PF02784"/>
    </source>
</evidence>
<evidence type="ECO:0000256" key="4">
    <source>
        <dbReference type="ARBA" id="ARBA00023239"/>
    </source>
</evidence>
<evidence type="ECO:0000256" key="5">
    <source>
        <dbReference type="PIRSR" id="PIRSR600183-50"/>
    </source>
</evidence>
<keyword evidence="10" id="KW-1185">Reference proteome</keyword>
<dbReference type="EMBL" id="JACHMB010000001">
    <property type="protein sequence ID" value="MBB5773565.1"/>
    <property type="molecule type" value="Genomic_DNA"/>
</dbReference>
<dbReference type="GO" id="GO:0008836">
    <property type="term" value="F:diaminopimelate decarboxylase activity"/>
    <property type="evidence" value="ECO:0007669"/>
    <property type="project" value="UniProtKB-EC"/>
</dbReference>
<evidence type="ECO:0000259" key="7">
    <source>
        <dbReference type="Pfam" id="PF00278"/>
    </source>
</evidence>
<dbReference type="InterPro" id="IPR000183">
    <property type="entry name" value="Orn/DAP/Arg_de-COase"/>
</dbReference>
<evidence type="ECO:0000256" key="2">
    <source>
        <dbReference type="ARBA" id="ARBA00022793"/>
    </source>
</evidence>
<dbReference type="PANTHER" id="PTHR43727">
    <property type="entry name" value="DIAMINOPIMELATE DECARBOXYLASE"/>
    <property type="match status" value="1"/>
</dbReference>
<dbReference type="Pfam" id="PF02784">
    <property type="entry name" value="Orn_Arg_deC_N"/>
    <property type="match status" value="1"/>
</dbReference>
<feature type="modified residue" description="N6-(pyridoxal phosphate)lysine" evidence="5">
    <location>
        <position position="54"/>
    </location>
</feature>
<evidence type="ECO:0000313" key="9">
    <source>
        <dbReference type="EMBL" id="MBB5773565.1"/>
    </source>
</evidence>
<reference evidence="9 10" key="1">
    <citation type="submission" date="2020-08" db="EMBL/GenBank/DDBJ databases">
        <title>Sequencing the genomes of 1000 actinobacteria strains.</title>
        <authorList>
            <person name="Klenk H.-P."/>
        </authorList>
    </citation>
    <scope>NUCLEOTIDE SEQUENCE [LARGE SCALE GENOMIC DNA]</scope>
    <source>
        <strain evidence="9 10">DSM 45507</strain>
    </source>
</reference>
<keyword evidence="2" id="KW-0210">Decarboxylase</keyword>
<dbReference type="Proteomes" id="UP000579153">
    <property type="component" value="Unassembled WGS sequence"/>
</dbReference>
<dbReference type="Gene3D" id="3.20.20.10">
    <property type="entry name" value="Alanine racemase"/>
    <property type="match status" value="1"/>
</dbReference>
<feature type="domain" description="Orn/DAP/Arg decarboxylase 2 N-terminal" evidence="8">
    <location>
        <begin position="33"/>
        <end position="260"/>
    </location>
</feature>
<keyword evidence="3 5" id="KW-0663">Pyridoxal phosphate</keyword>
<dbReference type="PANTHER" id="PTHR43727:SF2">
    <property type="entry name" value="GROUP IV DECARBOXYLASE"/>
    <property type="match status" value="1"/>
</dbReference>
<dbReference type="InterPro" id="IPR022644">
    <property type="entry name" value="De-COase2_N"/>
</dbReference>
<evidence type="ECO:0000256" key="6">
    <source>
        <dbReference type="RuleBase" id="RU003737"/>
    </source>
</evidence>
<gene>
    <name evidence="9" type="ORF">HD596_000321</name>
</gene>
<dbReference type="EC" id="4.1.1.20" evidence="9"/>
<proteinExistence type="inferred from homology"/>
<feature type="domain" description="Orn/DAP/Arg decarboxylase 2 C-terminal" evidence="7">
    <location>
        <begin position="261"/>
        <end position="347"/>
    </location>
</feature>
<dbReference type="InterPro" id="IPR022643">
    <property type="entry name" value="De-COase2_C"/>
</dbReference>